<dbReference type="GO" id="GO:0003676">
    <property type="term" value="F:nucleic acid binding"/>
    <property type="evidence" value="ECO:0007669"/>
    <property type="project" value="InterPro"/>
</dbReference>
<keyword evidence="10" id="KW-1185">Reference proteome</keyword>
<dbReference type="GO" id="GO:0006297">
    <property type="term" value="P:nucleotide-excision repair, DNA gap filling"/>
    <property type="evidence" value="ECO:0007669"/>
    <property type="project" value="TreeGrafter"/>
</dbReference>
<dbReference type="GO" id="GO:0006287">
    <property type="term" value="P:base-excision repair, gap-filling"/>
    <property type="evidence" value="ECO:0007669"/>
    <property type="project" value="TreeGrafter"/>
</dbReference>
<dbReference type="PANTHER" id="PTHR10322">
    <property type="entry name" value="DNA POLYMERASE CATALYTIC SUBUNIT"/>
    <property type="match status" value="1"/>
</dbReference>
<dbReference type="SUPFAM" id="SSF53098">
    <property type="entry name" value="Ribonuclease H-like"/>
    <property type="match status" value="1"/>
</dbReference>
<dbReference type="Gene3D" id="3.30.342.10">
    <property type="entry name" value="DNA Polymerase, chain B, domain 1"/>
    <property type="match status" value="1"/>
</dbReference>
<name>A0A7J8CA99_MOLMO</name>
<feature type="compositionally biased region" description="Acidic residues" evidence="5">
    <location>
        <begin position="34"/>
        <end position="45"/>
    </location>
</feature>
<dbReference type="InterPro" id="IPR012337">
    <property type="entry name" value="RNaseH-like_sf"/>
</dbReference>
<dbReference type="EMBL" id="JACASF010000021">
    <property type="protein sequence ID" value="KAF6407752.1"/>
    <property type="molecule type" value="Genomic_DNA"/>
</dbReference>
<feature type="region of interest" description="Disordered" evidence="5">
    <location>
        <begin position="1"/>
        <end position="70"/>
    </location>
</feature>
<dbReference type="InterPro" id="IPR050240">
    <property type="entry name" value="DNA_pol_type-B"/>
</dbReference>
<evidence type="ECO:0000313" key="10">
    <source>
        <dbReference type="Proteomes" id="UP000550707"/>
    </source>
</evidence>
<evidence type="ECO:0000256" key="5">
    <source>
        <dbReference type="SAM" id="MobiDB-lite"/>
    </source>
</evidence>
<protein>
    <recommendedName>
        <fullName evidence="2">DNA polymerase delta catalytic subunit</fullName>
    </recommendedName>
    <alternativeName>
        <fullName evidence="3">3'-5' exodeoxyribonuclease</fullName>
    </alternativeName>
</protein>
<evidence type="ECO:0000313" key="9">
    <source>
        <dbReference type="EMBL" id="KAF6407752.1"/>
    </source>
</evidence>
<proteinExistence type="predicted"/>
<evidence type="ECO:0000256" key="1">
    <source>
        <dbReference type="ARBA" id="ARBA00022769"/>
    </source>
</evidence>
<dbReference type="Pfam" id="PF24055">
    <property type="entry name" value="POL3_N"/>
    <property type="match status" value="1"/>
</dbReference>
<sequence>MYDKRRPGPGPGVPPKRARGSLWDEDEAPRPSQFEEDLALMEEMEAEHRLQEQEEEELQPAPEGAADRQFSPTAIDARWLRPSPPPLDPQTEPLIFQQLEIDHYVGPAQPLPGAPPPSQSSVPVLRAFGVTDEGVSVCCHIHGFAPYFYTPAPPGFGPEHLNDLQRELNGAISRDQRAGKELKGPAVLSVELCSRESMFGYHGHGPSPFLRITLALPRLMAAARRLLEQGLRVAGLGTPSFAPYEANVDFEIRFMVDADIVGCNWLELPAGKYILRPEGKVTLCQLEADVLWSDIVSHPPEGQWQRIAPLRVLSFDIECAGRKGIFPEPERDPVIQICSLGLRWGEPEPFLRLALTLRPCAPILGAKVQSYEREEELLQAWSTFIRTMDPDVITGYNIQNFDLPYLISRAQNLKVGQAMVGRLAFRHCPGGSECGWPPYTAPTLSLVALHLQPAAPAAPEAPRKPCSAQIPGYRGACRGKGGIVVK</sequence>
<dbReference type="Proteomes" id="UP000550707">
    <property type="component" value="Unassembled WGS sequence"/>
</dbReference>
<dbReference type="GO" id="GO:0003887">
    <property type="term" value="F:DNA-directed DNA polymerase activity"/>
    <property type="evidence" value="ECO:0007669"/>
    <property type="project" value="UniProtKB-EC"/>
</dbReference>
<dbReference type="InterPro" id="IPR056435">
    <property type="entry name" value="DPOD/Z_N"/>
</dbReference>
<dbReference type="GO" id="GO:0008296">
    <property type="term" value="F:3'-5'-DNA exonuclease activity"/>
    <property type="evidence" value="ECO:0007669"/>
    <property type="project" value="TreeGrafter"/>
</dbReference>
<dbReference type="Pfam" id="PF24065">
    <property type="entry name" value="REV3_N"/>
    <property type="match status" value="1"/>
</dbReference>
<evidence type="ECO:0000259" key="7">
    <source>
        <dbReference type="Pfam" id="PF24055"/>
    </source>
</evidence>
<dbReference type="GO" id="GO:0043625">
    <property type="term" value="C:delta DNA polymerase complex"/>
    <property type="evidence" value="ECO:0007669"/>
    <property type="project" value="TreeGrafter"/>
</dbReference>
<comment type="catalytic activity">
    <reaction evidence="4">
        <text>DNA(n) + a 2'-deoxyribonucleoside 5'-triphosphate = DNA(n+1) + diphosphate</text>
        <dbReference type="Rhea" id="RHEA:22508"/>
        <dbReference type="Rhea" id="RHEA-COMP:17339"/>
        <dbReference type="Rhea" id="RHEA-COMP:17340"/>
        <dbReference type="ChEBI" id="CHEBI:33019"/>
        <dbReference type="ChEBI" id="CHEBI:61560"/>
        <dbReference type="ChEBI" id="CHEBI:173112"/>
        <dbReference type="EC" id="2.7.7.7"/>
    </reaction>
</comment>
<dbReference type="InterPro" id="IPR006133">
    <property type="entry name" value="DNA-dir_DNA_pol_B_exonuc"/>
</dbReference>
<dbReference type="AlphaFoldDB" id="A0A7J8CA99"/>
<dbReference type="FunFam" id="3.30.342.10:FF:000003">
    <property type="entry name" value="DNA polymerase"/>
    <property type="match status" value="1"/>
</dbReference>
<dbReference type="PANTHER" id="PTHR10322:SF23">
    <property type="entry name" value="DNA POLYMERASE DELTA CATALYTIC SUBUNIT"/>
    <property type="match status" value="1"/>
</dbReference>
<evidence type="ECO:0000259" key="8">
    <source>
        <dbReference type="Pfam" id="PF24065"/>
    </source>
</evidence>
<dbReference type="Pfam" id="PF03104">
    <property type="entry name" value="DNA_pol_B_exo1"/>
    <property type="match status" value="1"/>
</dbReference>
<feature type="domain" description="DNA polymerase delta/zeta catalytic subunit N-terminal" evidence="7">
    <location>
        <begin position="143"/>
        <end position="220"/>
    </location>
</feature>
<keyword evidence="1" id="KW-0228">DNA excision</keyword>
<evidence type="ECO:0000256" key="3">
    <source>
        <dbReference type="ARBA" id="ARBA00042791"/>
    </source>
</evidence>
<feature type="domain" description="DNA-directed DNA polymerase family B exonuclease" evidence="6">
    <location>
        <begin position="243"/>
        <end position="424"/>
    </location>
</feature>
<gene>
    <name evidence="9" type="ORF">HJG59_014518</name>
</gene>
<dbReference type="GO" id="GO:0045004">
    <property type="term" value="P:DNA replication proofreading"/>
    <property type="evidence" value="ECO:0007669"/>
    <property type="project" value="TreeGrafter"/>
</dbReference>
<accession>A0A7J8CA99</accession>
<evidence type="ECO:0000256" key="2">
    <source>
        <dbReference type="ARBA" id="ARBA00024411"/>
    </source>
</evidence>
<evidence type="ECO:0000256" key="4">
    <source>
        <dbReference type="ARBA" id="ARBA00049244"/>
    </source>
</evidence>
<dbReference type="InterPro" id="IPR036397">
    <property type="entry name" value="RNaseH_sf"/>
</dbReference>
<comment type="caution">
    <text evidence="9">The sequence shown here is derived from an EMBL/GenBank/DDBJ whole genome shotgun (WGS) entry which is preliminary data.</text>
</comment>
<feature type="domain" description="DNA polymerase zeta catalytic subunit N-terminal" evidence="8">
    <location>
        <begin position="100"/>
        <end position="142"/>
    </location>
</feature>
<dbReference type="Gene3D" id="3.30.420.10">
    <property type="entry name" value="Ribonuclease H-like superfamily/Ribonuclease H"/>
    <property type="match status" value="1"/>
</dbReference>
<reference evidence="9 10" key="1">
    <citation type="journal article" date="2020" name="Nature">
        <title>Six reference-quality genomes reveal evolution of bat adaptations.</title>
        <authorList>
            <person name="Jebb D."/>
            <person name="Huang Z."/>
            <person name="Pippel M."/>
            <person name="Hughes G.M."/>
            <person name="Lavrichenko K."/>
            <person name="Devanna P."/>
            <person name="Winkler S."/>
            <person name="Jermiin L.S."/>
            <person name="Skirmuntt E.C."/>
            <person name="Katzourakis A."/>
            <person name="Burkitt-Gray L."/>
            <person name="Ray D.A."/>
            <person name="Sullivan K.A.M."/>
            <person name="Roscito J.G."/>
            <person name="Kirilenko B.M."/>
            <person name="Davalos L.M."/>
            <person name="Corthals A.P."/>
            <person name="Power M.L."/>
            <person name="Jones G."/>
            <person name="Ransome R.D."/>
            <person name="Dechmann D.K.N."/>
            <person name="Locatelli A.G."/>
            <person name="Puechmaille S.J."/>
            <person name="Fedrigo O."/>
            <person name="Jarvis E.D."/>
            <person name="Hiller M."/>
            <person name="Vernes S.C."/>
            <person name="Myers E.W."/>
            <person name="Teeling E.C."/>
        </authorList>
    </citation>
    <scope>NUCLEOTIDE SEQUENCE [LARGE SCALE GENOMIC DNA]</scope>
    <source>
        <strain evidence="9">MMolMol1</strain>
        <tissue evidence="9">Muscle</tissue>
    </source>
</reference>
<organism evidence="9 10">
    <name type="scientific">Molossus molossus</name>
    <name type="common">Pallas' mastiff bat</name>
    <name type="synonym">Vespertilio molossus</name>
    <dbReference type="NCBI Taxonomy" id="27622"/>
    <lineage>
        <taxon>Eukaryota</taxon>
        <taxon>Metazoa</taxon>
        <taxon>Chordata</taxon>
        <taxon>Craniata</taxon>
        <taxon>Vertebrata</taxon>
        <taxon>Euteleostomi</taxon>
        <taxon>Mammalia</taxon>
        <taxon>Eutheria</taxon>
        <taxon>Laurasiatheria</taxon>
        <taxon>Chiroptera</taxon>
        <taxon>Yangochiroptera</taxon>
        <taxon>Molossidae</taxon>
        <taxon>Molossus</taxon>
    </lineage>
</organism>
<dbReference type="InterPro" id="IPR056447">
    <property type="entry name" value="REV3_N"/>
</dbReference>
<evidence type="ECO:0000259" key="6">
    <source>
        <dbReference type="Pfam" id="PF03104"/>
    </source>
</evidence>